<evidence type="ECO:0000256" key="2">
    <source>
        <dbReference type="SAM" id="SignalP"/>
    </source>
</evidence>
<dbReference type="Proteomes" id="UP000298663">
    <property type="component" value="Unassembled WGS sequence"/>
</dbReference>
<organism evidence="3 4">
    <name type="scientific">Steinernema carpocapsae</name>
    <name type="common">Entomopathogenic nematode</name>
    <dbReference type="NCBI Taxonomy" id="34508"/>
    <lineage>
        <taxon>Eukaryota</taxon>
        <taxon>Metazoa</taxon>
        <taxon>Ecdysozoa</taxon>
        <taxon>Nematoda</taxon>
        <taxon>Chromadorea</taxon>
        <taxon>Rhabditida</taxon>
        <taxon>Tylenchina</taxon>
        <taxon>Panagrolaimomorpha</taxon>
        <taxon>Strongyloidoidea</taxon>
        <taxon>Steinernematidae</taxon>
        <taxon>Steinernema</taxon>
    </lineage>
</organism>
<keyword evidence="1" id="KW-1133">Transmembrane helix</keyword>
<comment type="caution">
    <text evidence="3">The sequence shown here is derived from an EMBL/GenBank/DDBJ whole genome shotgun (WGS) entry which is preliminary data.</text>
</comment>
<dbReference type="STRING" id="34508.A0A4U5PFI9"/>
<dbReference type="Gene3D" id="1.20.5.1890">
    <property type="match status" value="1"/>
</dbReference>
<protein>
    <submittedName>
        <fullName evidence="3">Uncharacterized protein</fullName>
    </submittedName>
</protein>
<evidence type="ECO:0000256" key="1">
    <source>
        <dbReference type="SAM" id="Phobius"/>
    </source>
</evidence>
<evidence type="ECO:0000313" key="4">
    <source>
        <dbReference type="Proteomes" id="UP000298663"/>
    </source>
</evidence>
<keyword evidence="4" id="KW-1185">Reference proteome</keyword>
<feature type="chain" id="PRO_5020426636" evidence="2">
    <location>
        <begin position="25"/>
        <end position="718"/>
    </location>
</feature>
<dbReference type="AlphaFoldDB" id="A0A4U5PFI9"/>
<feature type="transmembrane region" description="Helical" evidence="1">
    <location>
        <begin position="554"/>
        <end position="573"/>
    </location>
</feature>
<keyword evidence="2" id="KW-0732">Signal</keyword>
<keyword evidence="1" id="KW-0812">Transmembrane</keyword>
<accession>A0A4U5PFI9</accession>
<dbReference type="Pfam" id="PF24664">
    <property type="entry name" value="Monjiviricetes_fusion"/>
    <property type="match status" value="1"/>
</dbReference>
<dbReference type="EMBL" id="AZBU02000002">
    <property type="protein sequence ID" value="TKR95200.1"/>
    <property type="molecule type" value="Genomic_DNA"/>
</dbReference>
<gene>
    <name evidence="3" type="ORF">L596_009398</name>
</gene>
<feature type="signal peptide" evidence="2">
    <location>
        <begin position="1"/>
        <end position="24"/>
    </location>
</feature>
<reference evidence="3 4" key="2">
    <citation type="journal article" date="2019" name="G3 (Bethesda)">
        <title>Hybrid Assembly of the Genome of the Entomopathogenic Nematode Steinernema carpocapsae Identifies the X-Chromosome.</title>
        <authorList>
            <person name="Serra L."/>
            <person name="Macchietto M."/>
            <person name="Macias-Munoz A."/>
            <person name="McGill C.J."/>
            <person name="Rodriguez I.M."/>
            <person name="Rodriguez B."/>
            <person name="Murad R."/>
            <person name="Mortazavi A."/>
        </authorList>
    </citation>
    <scope>NUCLEOTIDE SEQUENCE [LARGE SCALE GENOMIC DNA]</scope>
    <source>
        <strain evidence="3 4">ALL</strain>
    </source>
</reference>
<dbReference type="OrthoDB" id="5868531at2759"/>
<keyword evidence="1" id="KW-0472">Membrane</keyword>
<name>A0A4U5PFI9_STECR</name>
<reference evidence="3 4" key="1">
    <citation type="journal article" date="2015" name="Genome Biol.">
        <title>Comparative genomics of Steinernema reveals deeply conserved gene regulatory networks.</title>
        <authorList>
            <person name="Dillman A.R."/>
            <person name="Macchietto M."/>
            <person name="Porter C.F."/>
            <person name="Rogers A."/>
            <person name="Williams B."/>
            <person name="Antoshechkin I."/>
            <person name="Lee M.M."/>
            <person name="Goodwin Z."/>
            <person name="Lu X."/>
            <person name="Lewis E.E."/>
            <person name="Goodrich-Blair H."/>
            <person name="Stock S.P."/>
            <person name="Adams B.J."/>
            <person name="Sternberg P.W."/>
            <person name="Mortazavi A."/>
        </authorList>
    </citation>
    <scope>NUCLEOTIDE SEQUENCE [LARGE SCALE GENOMIC DNA]</scope>
    <source>
        <strain evidence="3 4">ALL</strain>
    </source>
</reference>
<sequence>MKRSKRDHMALIPILIVLIPIASSYHICDSNLQSSLYVGIPETKPCLVPPEKEHIKATIQLFIPQLKREEVYGYSCILINTTYFNKESLFGQGTQFRRYHSVDVDECRRWIVEKKARNQTLELKEKDLWMTNPDKNYGFQIFGSYYNVTTYVLQRGMVGTIDGKTVTSGLGDLAGCPLTQGYCIRSGYTIYWYSKPLINRCFHEEAKKEYDVILDENFVLIGELNMALSFADGASNDYAEQCCGHGAKQMDSGMIIRILEEPKRFKREFDPKHYSKDANLFDRSTDNFTDFAPHSLELNARLNMLYYKMHKFMLGEFDKIWFQICYVYNQQVELTRAMMRLDATMGARLWFNRQDITARLAGEVLEVAACSEVVVKQVYKDHKINEECYEYLPVKLADDTIMFAIPGSQDLTHTSPRMNCTTRIYPVYKNAKGLYVNSVGEVVDVSTVDKDKEDYKRFRKFDLKMKSGTIYPSQKVLNTLEPLGNQLDKLKHLEMMAEKRSKGDKDGENIENPETPAEDDNVTLHLPPILVEDEKPKVAYGLVNNWIMTHWVEITWFTIVATIILVISVLALYRANCLHTDYKHFIENMNNLAMLNPTMQFDKTELKIVTEAIYAQEKRTPAEEIYVAPESVYSLISEISVKPVVKIKVNHGIFRAIMDVQSPISFCGISVLRNTGSKLGEHRSLPAVTHKKNLVSFMGRFKPNVKLGNQTKRVRLQP</sequence>
<evidence type="ECO:0000313" key="3">
    <source>
        <dbReference type="EMBL" id="TKR95200.1"/>
    </source>
</evidence>
<proteinExistence type="predicted"/>